<dbReference type="GO" id="GO:0004814">
    <property type="term" value="F:arginine-tRNA ligase activity"/>
    <property type="evidence" value="ECO:0007669"/>
    <property type="project" value="UniProtKB-UniRule"/>
</dbReference>
<dbReference type="InterPro" id="IPR001278">
    <property type="entry name" value="Arg-tRNA-ligase"/>
</dbReference>
<dbReference type="InterPro" id="IPR036695">
    <property type="entry name" value="Arg-tRNA-synth_N_sf"/>
</dbReference>
<dbReference type="Pfam" id="PF05746">
    <property type="entry name" value="DALR_1"/>
    <property type="match status" value="1"/>
</dbReference>
<evidence type="ECO:0000256" key="7">
    <source>
        <dbReference type="ARBA" id="ARBA00022840"/>
    </source>
</evidence>
<evidence type="ECO:0000313" key="15">
    <source>
        <dbReference type="EMBL" id="HIQ71498.1"/>
    </source>
</evidence>
<reference evidence="15" key="1">
    <citation type="submission" date="2020-10" db="EMBL/GenBank/DDBJ databases">
        <authorList>
            <person name="Gilroy R."/>
        </authorList>
    </citation>
    <scope>NUCLEOTIDE SEQUENCE</scope>
    <source>
        <strain evidence="15">ChiSxjej2B14-6234</strain>
    </source>
</reference>
<evidence type="ECO:0000256" key="6">
    <source>
        <dbReference type="ARBA" id="ARBA00022741"/>
    </source>
</evidence>
<dbReference type="PANTHER" id="PTHR11956">
    <property type="entry name" value="ARGINYL-TRNA SYNTHETASE"/>
    <property type="match status" value="1"/>
</dbReference>
<comment type="subunit">
    <text evidence="3 11">Monomer.</text>
</comment>
<evidence type="ECO:0000256" key="10">
    <source>
        <dbReference type="ARBA" id="ARBA00049339"/>
    </source>
</evidence>
<evidence type="ECO:0000256" key="2">
    <source>
        <dbReference type="ARBA" id="ARBA00005594"/>
    </source>
</evidence>
<evidence type="ECO:0000256" key="4">
    <source>
        <dbReference type="ARBA" id="ARBA00022490"/>
    </source>
</evidence>
<evidence type="ECO:0000256" key="1">
    <source>
        <dbReference type="ARBA" id="ARBA00004496"/>
    </source>
</evidence>
<dbReference type="GO" id="GO:0005737">
    <property type="term" value="C:cytoplasm"/>
    <property type="evidence" value="ECO:0007669"/>
    <property type="project" value="UniProtKB-SubCell"/>
</dbReference>
<dbReference type="SMART" id="SM00836">
    <property type="entry name" value="DALR_1"/>
    <property type="match status" value="1"/>
</dbReference>
<dbReference type="InterPro" id="IPR005148">
    <property type="entry name" value="Arg-tRNA-synth_N"/>
</dbReference>
<dbReference type="SUPFAM" id="SSF52374">
    <property type="entry name" value="Nucleotidylyl transferase"/>
    <property type="match status" value="1"/>
</dbReference>
<sequence>MKMRIAKLVCAALKDAFDADEPAAPAVSDMLEIPPEPGLGDYAFPCFKLAKTLRKGPPQIAAALSERINAPETASVQCVGGYLNFFLNRENFARETLEAVLAQPGRWGASDVGAGKTVCLDYSSINIAKRFHIGHLSTTMIGHSLRRIYDFSGYRTVSINHLGDWGTQFGKMVCAYKKWGCKEDVEAGGVQALVDLYVRFHKEAEKDPALDDEGRAWFKKIEDGDEEALSIFNWFKDVTLKDTQRVYDLLGVTFDSYAGESFYVDKVGAVIEELRRKGLLVESEGAEVVDLSEENMPPFLVLKKDGTTLYATRDLAAALYRKQTYGFDKCLYVVAYQQDLHFRQLFKVIEKMGYPWAKDMEHVAFGMVSYEGQALATRKGNIVYLDDLLRRAVDKAREIIEEKSPNLANKEEVARQIGIGAVIYSDLQNSRIKDIDFRWDRALNFDGETAPYVQYTHTRCCSVLRKAGELSAAPDYAALCDDEAQALLRLLARFPEAVDEARERNEPFMVTRHTTQIAQAYNKFYYEHRILDDDPAATAARVALTRAARDTIKTGLYLIGIEAPEQM</sequence>
<evidence type="ECO:0000259" key="13">
    <source>
        <dbReference type="SMART" id="SM00836"/>
    </source>
</evidence>
<dbReference type="NCBIfam" id="TIGR00456">
    <property type="entry name" value="argS"/>
    <property type="match status" value="1"/>
</dbReference>
<name>A0A9D0Z9L6_9FIRM</name>
<evidence type="ECO:0000256" key="11">
    <source>
        <dbReference type="HAMAP-Rule" id="MF_00123"/>
    </source>
</evidence>
<dbReference type="Gene3D" id="1.10.730.10">
    <property type="entry name" value="Isoleucyl-tRNA Synthetase, Domain 1"/>
    <property type="match status" value="1"/>
</dbReference>
<dbReference type="Gene3D" id="3.40.50.620">
    <property type="entry name" value="HUPs"/>
    <property type="match status" value="1"/>
</dbReference>
<dbReference type="EC" id="6.1.1.19" evidence="11"/>
<comment type="catalytic activity">
    <reaction evidence="10 11">
        <text>tRNA(Arg) + L-arginine + ATP = L-arginyl-tRNA(Arg) + AMP + diphosphate</text>
        <dbReference type="Rhea" id="RHEA:20301"/>
        <dbReference type="Rhea" id="RHEA-COMP:9658"/>
        <dbReference type="Rhea" id="RHEA-COMP:9673"/>
        <dbReference type="ChEBI" id="CHEBI:30616"/>
        <dbReference type="ChEBI" id="CHEBI:32682"/>
        <dbReference type="ChEBI" id="CHEBI:33019"/>
        <dbReference type="ChEBI" id="CHEBI:78442"/>
        <dbReference type="ChEBI" id="CHEBI:78513"/>
        <dbReference type="ChEBI" id="CHEBI:456215"/>
        <dbReference type="EC" id="6.1.1.19"/>
    </reaction>
</comment>
<dbReference type="AlphaFoldDB" id="A0A9D0Z9L6"/>
<dbReference type="Pfam" id="PF03485">
    <property type="entry name" value="Arg_tRNA_synt_N"/>
    <property type="match status" value="1"/>
</dbReference>
<keyword evidence="8 11" id="KW-0648">Protein biosynthesis</keyword>
<evidence type="ECO:0000313" key="16">
    <source>
        <dbReference type="Proteomes" id="UP000886887"/>
    </source>
</evidence>
<reference evidence="15" key="2">
    <citation type="journal article" date="2021" name="PeerJ">
        <title>Extensive microbial diversity within the chicken gut microbiome revealed by metagenomics and culture.</title>
        <authorList>
            <person name="Gilroy R."/>
            <person name="Ravi A."/>
            <person name="Getino M."/>
            <person name="Pursley I."/>
            <person name="Horton D.L."/>
            <person name="Alikhan N.F."/>
            <person name="Baker D."/>
            <person name="Gharbi K."/>
            <person name="Hall N."/>
            <person name="Watson M."/>
            <person name="Adriaenssens E.M."/>
            <person name="Foster-Nyarko E."/>
            <person name="Jarju S."/>
            <person name="Secka A."/>
            <person name="Antonio M."/>
            <person name="Oren A."/>
            <person name="Chaudhuri R.R."/>
            <person name="La Ragione R."/>
            <person name="Hildebrand F."/>
            <person name="Pallen M.J."/>
        </authorList>
    </citation>
    <scope>NUCLEOTIDE SEQUENCE</scope>
    <source>
        <strain evidence="15">ChiSxjej2B14-6234</strain>
    </source>
</reference>
<gene>
    <name evidence="11 15" type="primary">argS</name>
    <name evidence="15" type="ORF">IAB73_04725</name>
</gene>
<comment type="caution">
    <text evidence="15">The sequence shown here is derived from an EMBL/GenBank/DDBJ whole genome shotgun (WGS) entry which is preliminary data.</text>
</comment>
<dbReference type="GO" id="GO:0006420">
    <property type="term" value="P:arginyl-tRNA aminoacylation"/>
    <property type="evidence" value="ECO:0007669"/>
    <property type="project" value="UniProtKB-UniRule"/>
</dbReference>
<dbReference type="PANTHER" id="PTHR11956:SF5">
    <property type="entry name" value="ARGININE--TRNA LIGASE, CYTOPLASMIC"/>
    <property type="match status" value="1"/>
</dbReference>
<keyword evidence="6 11" id="KW-0547">Nucleotide-binding</keyword>
<dbReference type="EMBL" id="DVFJ01000013">
    <property type="protein sequence ID" value="HIQ71498.1"/>
    <property type="molecule type" value="Genomic_DNA"/>
</dbReference>
<keyword evidence="4 11" id="KW-0963">Cytoplasm</keyword>
<evidence type="ECO:0000256" key="5">
    <source>
        <dbReference type="ARBA" id="ARBA00022598"/>
    </source>
</evidence>
<dbReference type="FunFam" id="1.10.730.10:FF:000006">
    <property type="entry name" value="Arginyl-tRNA synthetase 2, mitochondrial"/>
    <property type="match status" value="1"/>
</dbReference>
<dbReference type="Proteomes" id="UP000886887">
    <property type="component" value="Unassembled WGS sequence"/>
</dbReference>
<dbReference type="SUPFAM" id="SSF47323">
    <property type="entry name" value="Anticodon-binding domain of a subclass of class I aminoacyl-tRNA synthetases"/>
    <property type="match status" value="1"/>
</dbReference>
<comment type="subcellular location">
    <subcellularLocation>
        <location evidence="1 11">Cytoplasm</location>
    </subcellularLocation>
</comment>
<dbReference type="InterPro" id="IPR014729">
    <property type="entry name" value="Rossmann-like_a/b/a_fold"/>
</dbReference>
<dbReference type="HAMAP" id="MF_00123">
    <property type="entry name" value="Arg_tRNA_synth"/>
    <property type="match status" value="1"/>
</dbReference>
<keyword evidence="5 11" id="KW-0436">Ligase</keyword>
<proteinExistence type="inferred from homology"/>
<dbReference type="SMART" id="SM01016">
    <property type="entry name" value="Arg_tRNA_synt_N"/>
    <property type="match status" value="1"/>
</dbReference>
<dbReference type="SUPFAM" id="SSF55190">
    <property type="entry name" value="Arginyl-tRNA synthetase (ArgRS), N-terminal 'additional' domain"/>
    <property type="match status" value="1"/>
</dbReference>
<keyword evidence="9 11" id="KW-0030">Aminoacyl-tRNA synthetase</keyword>
<feature type="domain" description="DALR anticodon binding" evidence="13">
    <location>
        <begin position="453"/>
        <end position="567"/>
    </location>
</feature>
<dbReference type="CDD" id="cd07956">
    <property type="entry name" value="Anticodon_Ia_Arg"/>
    <property type="match status" value="1"/>
</dbReference>
<dbReference type="InterPro" id="IPR008909">
    <property type="entry name" value="DALR_anticod-bd"/>
</dbReference>
<dbReference type="Pfam" id="PF00750">
    <property type="entry name" value="tRNA-synt_1d"/>
    <property type="match status" value="1"/>
</dbReference>
<evidence type="ECO:0000259" key="14">
    <source>
        <dbReference type="SMART" id="SM01016"/>
    </source>
</evidence>
<dbReference type="Gene3D" id="3.30.1360.70">
    <property type="entry name" value="Arginyl tRNA synthetase N-terminal domain"/>
    <property type="match status" value="1"/>
</dbReference>
<comment type="caution">
    <text evidence="11">Lacks conserved residue(s) required for the propagation of feature annotation.</text>
</comment>
<dbReference type="FunFam" id="3.40.50.620:FF:000116">
    <property type="entry name" value="Arginine--tRNA ligase"/>
    <property type="match status" value="1"/>
</dbReference>
<dbReference type="CDD" id="cd00671">
    <property type="entry name" value="ArgRS_core"/>
    <property type="match status" value="1"/>
</dbReference>
<evidence type="ECO:0000256" key="3">
    <source>
        <dbReference type="ARBA" id="ARBA00011245"/>
    </source>
</evidence>
<accession>A0A9D0Z9L6</accession>
<keyword evidence="7 11" id="KW-0067">ATP-binding</keyword>
<dbReference type="PRINTS" id="PR01038">
    <property type="entry name" value="TRNASYNTHARG"/>
</dbReference>
<evidence type="ECO:0000256" key="12">
    <source>
        <dbReference type="RuleBase" id="RU363038"/>
    </source>
</evidence>
<organism evidence="15 16">
    <name type="scientific">Candidatus Onthenecus intestinigallinarum</name>
    <dbReference type="NCBI Taxonomy" id="2840875"/>
    <lineage>
        <taxon>Bacteria</taxon>
        <taxon>Bacillati</taxon>
        <taxon>Bacillota</taxon>
        <taxon>Clostridia</taxon>
        <taxon>Eubacteriales</taxon>
        <taxon>Candidatus Onthenecus</taxon>
    </lineage>
</organism>
<protein>
    <recommendedName>
        <fullName evidence="11">Arginine--tRNA ligase</fullName>
        <ecNumber evidence="11">6.1.1.19</ecNumber>
    </recommendedName>
    <alternativeName>
        <fullName evidence="11">Arginyl-tRNA synthetase</fullName>
        <shortName evidence="11">ArgRS</shortName>
    </alternativeName>
</protein>
<comment type="similarity">
    <text evidence="2 11 12">Belongs to the class-I aminoacyl-tRNA synthetase family.</text>
</comment>
<dbReference type="InterPro" id="IPR009080">
    <property type="entry name" value="tRNAsynth_Ia_anticodon-bd"/>
</dbReference>
<dbReference type="InterPro" id="IPR035684">
    <property type="entry name" value="ArgRS_core"/>
</dbReference>
<feature type="domain" description="Arginyl tRNA synthetase N-terminal" evidence="14">
    <location>
        <begin position="3"/>
        <end position="87"/>
    </location>
</feature>
<evidence type="ECO:0000256" key="8">
    <source>
        <dbReference type="ARBA" id="ARBA00022917"/>
    </source>
</evidence>
<evidence type="ECO:0000256" key="9">
    <source>
        <dbReference type="ARBA" id="ARBA00023146"/>
    </source>
</evidence>
<dbReference type="GO" id="GO:0005524">
    <property type="term" value="F:ATP binding"/>
    <property type="evidence" value="ECO:0007669"/>
    <property type="project" value="UniProtKB-UniRule"/>
</dbReference>